<evidence type="ECO:0008006" key="3">
    <source>
        <dbReference type="Google" id="ProtNLM"/>
    </source>
</evidence>
<reference evidence="1 2" key="1">
    <citation type="submission" date="2019-03" db="EMBL/GenBank/DDBJ databases">
        <title>Genomic Encyclopedia of Type Strains, Phase IV (KMG-IV): sequencing the most valuable type-strain genomes for metagenomic binning, comparative biology and taxonomic classification.</title>
        <authorList>
            <person name="Goeker M."/>
        </authorList>
    </citation>
    <scope>NUCLEOTIDE SEQUENCE [LARGE SCALE GENOMIC DNA]</scope>
    <source>
        <strain evidence="1 2">DSM 25287</strain>
    </source>
</reference>
<sequence length="47" mass="5416">MISVKLWKLKGMRWRTFERLSAEHDAFVAQALAAMAQRLGILDGWRG</sequence>
<evidence type="ECO:0000313" key="1">
    <source>
        <dbReference type="EMBL" id="TCO82997.1"/>
    </source>
</evidence>
<accession>A0A4V6NPL3</accession>
<dbReference type="Proteomes" id="UP000295765">
    <property type="component" value="Unassembled WGS sequence"/>
</dbReference>
<evidence type="ECO:0000313" key="2">
    <source>
        <dbReference type="Proteomes" id="UP000295765"/>
    </source>
</evidence>
<comment type="caution">
    <text evidence="1">The sequence shown here is derived from an EMBL/GenBank/DDBJ whole genome shotgun (WGS) entry which is preliminary data.</text>
</comment>
<keyword evidence="2" id="KW-1185">Reference proteome</keyword>
<proteinExistence type="predicted"/>
<name>A0A4V6NPL3_9GAMM</name>
<dbReference type="EMBL" id="SLWY01000003">
    <property type="protein sequence ID" value="TCO82997.1"/>
    <property type="molecule type" value="Genomic_DNA"/>
</dbReference>
<protein>
    <recommendedName>
        <fullName evidence="3">Transposase</fullName>
    </recommendedName>
</protein>
<dbReference type="AlphaFoldDB" id="A0A4V6NPL3"/>
<gene>
    <name evidence="1" type="ORF">EV699_10342</name>
</gene>
<organism evidence="1 2">
    <name type="scientific">Plasticicumulans lactativorans</name>
    <dbReference type="NCBI Taxonomy" id="1133106"/>
    <lineage>
        <taxon>Bacteria</taxon>
        <taxon>Pseudomonadati</taxon>
        <taxon>Pseudomonadota</taxon>
        <taxon>Gammaproteobacteria</taxon>
        <taxon>Candidatus Competibacteraceae</taxon>
        <taxon>Plasticicumulans</taxon>
    </lineage>
</organism>